<dbReference type="InterPro" id="IPR027417">
    <property type="entry name" value="P-loop_NTPase"/>
</dbReference>
<gene>
    <name evidence="1" type="ORF">SAMN05216552_101889</name>
</gene>
<sequence length="412" mass="46163">MSALIDTVNRLRAVHGPAMAAEVRSVCVILCSSRSGSSLMHSVLAGHPDIATLDGEIEPFLALTGNGFGYSSDSDALGTLVHRDELAANLLDEASVHADGSLPPAALRERWRKRCLLQFPALFTQPAAHRHLRQALDAALGDAQDGVPGDEAALQAAVLERLYRESPWRIGCYDGQGEAVGECRFDELEKIEEPPFVLPRHFCTPLAEAGADGKVLLFKAPSDAYRIGIHRQLFPNADIRYIHLTRGYAQTVNGLMDGWLSPRGFFSHDMRRAGVSLRIRGYSDQTPFGERWWKFDLPPNWRDWVHARLDQVCLNQWMSAHHAILDSGLPCLRLAFEDFLDDPSATMRRLTDYLDLPPADVPDAMPVRMATERPRRQRWRKRERMMLDLGESAGVASMMDRLGYRMAPETWP</sequence>
<dbReference type="RefSeq" id="WP_093557143.1">
    <property type="nucleotide sequence ID" value="NZ_FPBO01000018.1"/>
</dbReference>
<dbReference type="Pfam" id="PF13469">
    <property type="entry name" value="Sulfotransfer_3"/>
    <property type="match status" value="1"/>
</dbReference>
<evidence type="ECO:0000313" key="2">
    <source>
        <dbReference type="Proteomes" id="UP000199391"/>
    </source>
</evidence>
<dbReference type="Proteomes" id="UP000199391">
    <property type="component" value="Unassembled WGS sequence"/>
</dbReference>
<protein>
    <submittedName>
        <fullName evidence="1">Sulfotransferase family protein</fullName>
    </submittedName>
</protein>
<dbReference type="SUPFAM" id="SSF52540">
    <property type="entry name" value="P-loop containing nucleoside triphosphate hydrolases"/>
    <property type="match status" value="1"/>
</dbReference>
<accession>A0A1I7KP72</accession>
<dbReference type="Gene3D" id="3.40.50.300">
    <property type="entry name" value="P-loop containing nucleotide triphosphate hydrolases"/>
    <property type="match status" value="1"/>
</dbReference>
<name>A0A1I7KP72_9BURK</name>
<dbReference type="STRING" id="1035707.SAMN05216552_101889"/>
<reference evidence="2" key="1">
    <citation type="submission" date="2016-10" db="EMBL/GenBank/DDBJ databases">
        <authorList>
            <person name="Varghese N."/>
            <person name="Submissions S."/>
        </authorList>
    </citation>
    <scope>NUCLEOTIDE SEQUENCE [LARGE SCALE GENOMIC DNA]</scope>
    <source>
        <strain evidence="2">CGMCC 1.11014</strain>
    </source>
</reference>
<dbReference type="OrthoDB" id="1441538at2"/>
<organism evidence="1 2">
    <name type="scientific">Pseudoduganella namucuonensis</name>
    <dbReference type="NCBI Taxonomy" id="1035707"/>
    <lineage>
        <taxon>Bacteria</taxon>
        <taxon>Pseudomonadati</taxon>
        <taxon>Pseudomonadota</taxon>
        <taxon>Betaproteobacteria</taxon>
        <taxon>Burkholderiales</taxon>
        <taxon>Oxalobacteraceae</taxon>
        <taxon>Telluria group</taxon>
        <taxon>Pseudoduganella</taxon>
    </lineage>
</organism>
<keyword evidence="2" id="KW-1185">Reference proteome</keyword>
<keyword evidence="1" id="KW-0808">Transferase</keyword>
<proteinExistence type="predicted"/>
<dbReference type="AlphaFoldDB" id="A0A1I7KP72"/>
<dbReference type="GO" id="GO:0016740">
    <property type="term" value="F:transferase activity"/>
    <property type="evidence" value="ECO:0007669"/>
    <property type="project" value="UniProtKB-KW"/>
</dbReference>
<evidence type="ECO:0000313" key="1">
    <source>
        <dbReference type="EMBL" id="SFU99242.1"/>
    </source>
</evidence>
<dbReference type="EMBL" id="FPBO01000018">
    <property type="protein sequence ID" value="SFU99242.1"/>
    <property type="molecule type" value="Genomic_DNA"/>
</dbReference>